<dbReference type="InterPro" id="IPR002491">
    <property type="entry name" value="ABC_transptr_periplasmic_BD"/>
</dbReference>
<evidence type="ECO:0000256" key="1">
    <source>
        <dbReference type="ARBA" id="ARBA00008814"/>
    </source>
</evidence>
<dbReference type="Gene3D" id="3.40.50.1980">
    <property type="entry name" value="Nitrogenase molybdenum iron protein domain"/>
    <property type="match status" value="2"/>
</dbReference>
<accession>A0AAU8G3I9</accession>
<gene>
    <name evidence="4" type="ORF">ABRQ22_04615</name>
</gene>
<dbReference type="RefSeq" id="WP_353708739.1">
    <property type="nucleotide sequence ID" value="NZ_CP159290.1"/>
</dbReference>
<proteinExistence type="inferred from homology"/>
<dbReference type="PANTHER" id="PTHR30535:SF4">
    <property type="entry name" value="HEMIN-BINDING PERIPLASMIC PROTEIN HMUT"/>
    <property type="match status" value="1"/>
</dbReference>
<dbReference type="AlphaFoldDB" id="A0AAU8G3I9"/>
<protein>
    <submittedName>
        <fullName evidence="4">ABC transporter substrate-binding protein</fullName>
    </submittedName>
</protein>
<dbReference type="SUPFAM" id="SSF53807">
    <property type="entry name" value="Helical backbone' metal receptor"/>
    <property type="match status" value="1"/>
</dbReference>
<dbReference type="EMBL" id="CP159290">
    <property type="protein sequence ID" value="XCH30977.1"/>
    <property type="molecule type" value="Genomic_DNA"/>
</dbReference>
<dbReference type="Pfam" id="PF01497">
    <property type="entry name" value="Peripla_BP_2"/>
    <property type="match status" value="1"/>
</dbReference>
<evidence type="ECO:0000313" key="4">
    <source>
        <dbReference type="EMBL" id="XCH30977.1"/>
    </source>
</evidence>
<dbReference type="PANTHER" id="PTHR30535">
    <property type="entry name" value="VITAMIN B12-BINDING PROTEIN"/>
    <property type="match status" value="1"/>
</dbReference>
<dbReference type="PROSITE" id="PS50983">
    <property type="entry name" value="FE_B12_PBP"/>
    <property type="match status" value="1"/>
</dbReference>
<organism evidence="4">
    <name type="scientific">Cellulosimicrobium sp. ES-005</name>
    <dbReference type="NCBI Taxonomy" id="3163031"/>
    <lineage>
        <taxon>Bacteria</taxon>
        <taxon>Bacillati</taxon>
        <taxon>Actinomycetota</taxon>
        <taxon>Actinomycetes</taxon>
        <taxon>Micrococcales</taxon>
        <taxon>Promicromonosporaceae</taxon>
        <taxon>Cellulosimicrobium</taxon>
    </lineage>
</organism>
<feature type="region of interest" description="Disordered" evidence="2">
    <location>
        <begin position="1"/>
        <end position="23"/>
    </location>
</feature>
<reference evidence="4" key="1">
    <citation type="submission" date="2024-06" db="EMBL/GenBank/DDBJ databases">
        <title>Complete genome sequence of the cellulolytic actinobacterium, Cellulosimicrobium ES-005.</title>
        <authorList>
            <person name="Matthews C.T."/>
            <person name="Underwood K.D."/>
            <person name="Ghanchi K.M."/>
            <person name="Fields S.D."/>
            <person name="Gardner S.G."/>
        </authorList>
    </citation>
    <scope>NUCLEOTIDE SEQUENCE</scope>
    <source>
        <strain evidence="4">ES-005</strain>
    </source>
</reference>
<evidence type="ECO:0000259" key="3">
    <source>
        <dbReference type="PROSITE" id="PS50983"/>
    </source>
</evidence>
<sequence length="386" mass="39881">MPQDPPRPTRTAPSSRPARRSARPVPVVVLGAVLAVLTACSLTGAAGNGAAAGAVDTTPLTELDALDDPRSYVGESTAVLADAAVDPVADDPQPTLPATVTDTQGTEVTVTDTSRILALDLYGSTSRVVFELGLGDNVVGRDLSSGFEEIADEPLVTTNGHELSGEAILELAPTVIITDTTLGPWDVVLQMRDAGIPVVVVDSHRNLDNVGTLIQQVADALGVPEEGAVLAERTQAEIDAKLTEIAALVPQDPADRLRIAFLYVRGQAGVYYLFGSGSGADSLVSALGGVDVATEIGWDGMRPVNDEGLVAMQPDLLLMMTKGLESVDGVDGLLEQLPAIAQTPAGQHRRIVDMADTEILSYGPNTAGVLDALARAIYAPAPGGAS</sequence>
<feature type="domain" description="Fe/B12 periplasmic-binding" evidence="3">
    <location>
        <begin position="117"/>
        <end position="381"/>
    </location>
</feature>
<evidence type="ECO:0000256" key="2">
    <source>
        <dbReference type="SAM" id="MobiDB-lite"/>
    </source>
</evidence>
<dbReference type="InterPro" id="IPR050902">
    <property type="entry name" value="ABC_Transporter_SBP"/>
</dbReference>
<comment type="similarity">
    <text evidence="1">Belongs to the bacterial solute-binding protein 8 family.</text>
</comment>
<name>A0AAU8G3I9_9MICO</name>